<protein>
    <submittedName>
        <fullName evidence="1">Uncharacterized protein</fullName>
    </submittedName>
</protein>
<reference evidence="1" key="1">
    <citation type="journal article" date="2020" name="Stud. Mycol.">
        <title>101 Dothideomycetes genomes: a test case for predicting lifestyles and emergence of pathogens.</title>
        <authorList>
            <person name="Haridas S."/>
            <person name="Albert R."/>
            <person name="Binder M."/>
            <person name="Bloem J."/>
            <person name="Labutti K."/>
            <person name="Salamov A."/>
            <person name="Andreopoulos B."/>
            <person name="Baker S."/>
            <person name="Barry K."/>
            <person name="Bills G."/>
            <person name="Bluhm B."/>
            <person name="Cannon C."/>
            <person name="Castanera R."/>
            <person name="Culley D."/>
            <person name="Daum C."/>
            <person name="Ezra D."/>
            <person name="Gonzalez J."/>
            <person name="Henrissat B."/>
            <person name="Kuo A."/>
            <person name="Liang C."/>
            <person name="Lipzen A."/>
            <person name="Lutzoni F."/>
            <person name="Magnuson J."/>
            <person name="Mondo S."/>
            <person name="Nolan M."/>
            <person name="Ohm R."/>
            <person name="Pangilinan J."/>
            <person name="Park H.-J."/>
            <person name="Ramirez L."/>
            <person name="Alfaro M."/>
            <person name="Sun H."/>
            <person name="Tritt A."/>
            <person name="Yoshinaga Y."/>
            <person name="Zwiers L.-H."/>
            <person name="Turgeon B."/>
            <person name="Goodwin S."/>
            <person name="Spatafora J."/>
            <person name="Crous P."/>
            <person name="Grigoriev I."/>
        </authorList>
    </citation>
    <scope>NUCLEOTIDE SEQUENCE</scope>
    <source>
        <strain evidence="1">CBS 279.74</strain>
    </source>
</reference>
<gene>
    <name evidence="1" type="ORF">K504DRAFT_460489</name>
</gene>
<name>A0A6G1JX92_9PLEO</name>
<accession>A0A6G1JX92</accession>
<proteinExistence type="predicted"/>
<evidence type="ECO:0000313" key="1">
    <source>
        <dbReference type="EMBL" id="KAF2705226.1"/>
    </source>
</evidence>
<dbReference type="EMBL" id="MU005779">
    <property type="protein sequence ID" value="KAF2705226.1"/>
    <property type="molecule type" value="Genomic_DNA"/>
</dbReference>
<sequence length="98" mass="10752">MAAFALAVSAETILPITQVSSHICTRFVLSMEYITDRLISRSPTVRSRLLLPPLYPLLPLAWLSPLSSYPLSSSPLPLKPRSLVVVSQTALDSLENMT</sequence>
<organism evidence="1 2">
    <name type="scientific">Pleomassaria siparia CBS 279.74</name>
    <dbReference type="NCBI Taxonomy" id="1314801"/>
    <lineage>
        <taxon>Eukaryota</taxon>
        <taxon>Fungi</taxon>
        <taxon>Dikarya</taxon>
        <taxon>Ascomycota</taxon>
        <taxon>Pezizomycotina</taxon>
        <taxon>Dothideomycetes</taxon>
        <taxon>Pleosporomycetidae</taxon>
        <taxon>Pleosporales</taxon>
        <taxon>Pleomassariaceae</taxon>
        <taxon>Pleomassaria</taxon>
    </lineage>
</organism>
<dbReference type="Proteomes" id="UP000799428">
    <property type="component" value="Unassembled WGS sequence"/>
</dbReference>
<dbReference type="AlphaFoldDB" id="A0A6G1JX92"/>
<keyword evidence="2" id="KW-1185">Reference proteome</keyword>
<evidence type="ECO:0000313" key="2">
    <source>
        <dbReference type="Proteomes" id="UP000799428"/>
    </source>
</evidence>